<sequence>MHHFCLLSVSKTNSSIVGGNHILLYIGQYLFHRTQLKNSSIVSEAHIGYFPLLLLLDKSFDN</sequence>
<reference evidence="1" key="1">
    <citation type="submission" date="2015-07" db="EMBL/GenBank/DDBJ databases">
        <title>MeaNS - Measles Nucleotide Surveillance Program.</title>
        <authorList>
            <person name="Tran T."/>
            <person name="Druce J."/>
        </authorList>
    </citation>
    <scope>NUCLEOTIDE SEQUENCE</scope>
    <source>
        <strain evidence="1">UCB-OBI-ISO-001</strain>
        <tissue evidence="1">Gonad</tissue>
    </source>
</reference>
<protein>
    <submittedName>
        <fullName evidence="1">Uncharacterized protein</fullName>
    </submittedName>
</protein>
<organism evidence="1">
    <name type="scientific">Octopus bimaculoides</name>
    <name type="common">California two-spotted octopus</name>
    <dbReference type="NCBI Taxonomy" id="37653"/>
    <lineage>
        <taxon>Eukaryota</taxon>
        <taxon>Metazoa</taxon>
        <taxon>Spiralia</taxon>
        <taxon>Lophotrochozoa</taxon>
        <taxon>Mollusca</taxon>
        <taxon>Cephalopoda</taxon>
        <taxon>Coleoidea</taxon>
        <taxon>Octopodiformes</taxon>
        <taxon>Octopoda</taxon>
        <taxon>Incirrata</taxon>
        <taxon>Octopodidae</taxon>
        <taxon>Octopus</taxon>
    </lineage>
</organism>
<evidence type="ECO:0000313" key="1">
    <source>
        <dbReference type="EMBL" id="KOF81076.1"/>
    </source>
</evidence>
<gene>
    <name evidence="1" type="ORF">OCBIM_22027019mg</name>
</gene>
<dbReference type="AlphaFoldDB" id="A0A0L8GVJ2"/>
<dbReference type="EMBL" id="KQ420163">
    <property type="protein sequence ID" value="KOF81076.1"/>
    <property type="molecule type" value="Genomic_DNA"/>
</dbReference>
<accession>A0A0L8GVJ2</accession>
<proteinExistence type="predicted"/>
<name>A0A0L8GVJ2_OCTBM</name>